<gene>
    <name evidence="1" type="ORF">Harvfovirus36_12</name>
</gene>
<organism evidence="1">
    <name type="scientific">Harvfovirus sp</name>
    <dbReference type="NCBI Taxonomy" id="2487768"/>
    <lineage>
        <taxon>Viruses</taxon>
        <taxon>Varidnaviria</taxon>
        <taxon>Bamfordvirae</taxon>
        <taxon>Nucleocytoviricota</taxon>
        <taxon>Megaviricetes</taxon>
        <taxon>Imitervirales</taxon>
        <taxon>Mimiviridae</taxon>
        <taxon>Klosneuvirinae</taxon>
    </lineage>
</organism>
<accession>A0A3G5A5H1</accession>
<proteinExistence type="predicted"/>
<reference evidence="1" key="1">
    <citation type="submission" date="2018-10" db="EMBL/GenBank/DDBJ databases">
        <title>Hidden diversity of soil giant viruses.</title>
        <authorList>
            <person name="Schulz F."/>
            <person name="Alteio L."/>
            <person name="Goudeau D."/>
            <person name="Ryan E.M."/>
            <person name="Malmstrom R.R."/>
            <person name="Blanchard J."/>
            <person name="Woyke T."/>
        </authorList>
    </citation>
    <scope>NUCLEOTIDE SEQUENCE</scope>
    <source>
        <strain evidence="1">HAV1</strain>
    </source>
</reference>
<sequence>MIKRNEDDISSVALIIKPQVDNCLTIVDESSGIAVSEFKNDIYIAYNGADEFPVSSLTLYREIKGCVSKCPCDKIKIKNLSTMAIKLIDVIGFEDHPDVILSGEQVVIKNETNNKCKPITVISVNRSSSSSTITFTYNGPTNIKQFTKITSPTMWLQAGTTVALPGIVENLRPLNTNMDITLTIMSSGGNINGKFTIPKLPNTIPAVYSMNNQPREFNNGTTVITGFVTAKFTFQLLGDFFICDSLVISF</sequence>
<dbReference type="EMBL" id="MK072278">
    <property type="protein sequence ID" value="AYV81481.1"/>
    <property type="molecule type" value="Genomic_DNA"/>
</dbReference>
<evidence type="ECO:0000313" key="1">
    <source>
        <dbReference type="EMBL" id="AYV81481.1"/>
    </source>
</evidence>
<name>A0A3G5A5H1_9VIRU</name>
<protein>
    <submittedName>
        <fullName evidence="1">Uncharacterized protein</fullName>
    </submittedName>
</protein>